<proteinExistence type="predicted"/>
<protein>
    <submittedName>
        <fullName evidence="2">Uncharacterized protein</fullName>
    </submittedName>
</protein>
<comment type="caution">
    <text evidence="2">The sequence shown here is derived from an EMBL/GenBank/DDBJ whole genome shotgun (WGS) entry which is preliminary data.</text>
</comment>
<dbReference type="OrthoDB" id="786877at2759"/>
<reference evidence="2" key="1">
    <citation type="submission" date="2017-07" db="EMBL/GenBank/DDBJ databases">
        <title>Taro Niue Genome Assembly and Annotation.</title>
        <authorList>
            <person name="Atibalentja N."/>
            <person name="Keating K."/>
            <person name="Fields C.J."/>
        </authorList>
    </citation>
    <scope>NUCLEOTIDE SEQUENCE</scope>
    <source>
        <strain evidence="2">Niue_2</strain>
        <tissue evidence="2">Leaf</tissue>
    </source>
</reference>
<sequence>MASSQHVEVEAAKFLHKLIQESKDEPAKLATKLYVVCFTHIHPINTHTHKEKEVYICQHMKMSGKEQSLPYQVISSSDDILNATSDGPIWQDIYPLPGNVNVQLCVRQCVRRARVWANETAPGFEDGNKWTSNGCERTTNGGQMGRRRPQGPTLIAWPSQDTPRGGVCAQKPPPAG</sequence>
<feature type="region of interest" description="Disordered" evidence="1">
    <location>
        <begin position="139"/>
        <end position="176"/>
    </location>
</feature>
<gene>
    <name evidence="2" type="ORF">Taro_042390</name>
</gene>
<dbReference type="Proteomes" id="UP000652761">
    <property type="component" value="Unassembled WGS sequence"/>
</dbReference>
<accession>A0A843WNU9</accession>
<evidence type="ECO:0000256" key="1">
    <source>
        <dbReference type="SAM" id="MobiDB-lite"/>
    </source>
</evidence>
<evidence type="ECO:0000313" key="2">
    <source>
        <dbReference type="EMBL" id="MQM09517.1"/>
    </source>
</evidence>
<feature type="non-terminal residue" evidence="2">
    <location>
        <position position="176"/>
    </location>
</feature>
<keyword evidence="3" id="KW-1185">Reference proteome</keyword>
<organism evidence="2 3">
    <name type="scientific">Colocasia esculenta</name>
    <name type="common">Wild taro</name>
    <name type="synonym">Arum esculentum</name>
    <dbReference type="NCBI Taxonomy" id="4460"/>
    <lineage>
        <taxon>Eukaryota</taxon>
        <taxon>Viridiplantae</taxon>
        <taxon>Streptophyta</taxon>
        <taxon>Embryophyta</taxon>
        <taxon>Tracheophyta</taxon>
        <taxon>Spermatophyta</taxon>
        <taxon>Magnoliopsida</taxon>
        <taxon>Liliopsida</taxon>
        <taxon>Araceae</taxon>
        <taxon>Aroideae</taxon>
        <taxon>Colocasieae</taxon>
        <taxon>Colocasia</taxon>
    </lineage>
</organism>
<dbReference type="AlphaFoldDB" id="A0A843WNU9"/>
<dbReference type="EMBL" id="NMUH01004402">
    <property type="protein sequence ID" value="MQM09517.1"/>
    <property type="molecule type" value="Genomic_DNA"/>
</dbReference>
<evidence type="ECO:0000313" key="3">
    <source>
        <dbReference type="Proteomes" id="UP000652761"/>
    </source>
</evidence>
<name>A0A843WNU9_COLES</name>